<proteinExistence type="predicted"/>
<feature type="domain" description="Amidase" evidence="1">
    <location>
        <begin position="25"/>
        <end position="296"/>
    </location>
</feature>
<dbReference type="InterPro" id="IPR036928">
    <property type="entry name" value="AS_sf"/>
</dbReference>
<accession>A0A382KTF9</accession>
<reference evidence="2" key="1">
    <citation type="submission" date="2018-05" db="EMBL/GenBank/DDBJ databases">
        <authorList>
            <person name="Lanie J.A."/>
            <person name="Ng W.-L."/>
            <person name="Kazmierczak K.M."/>
            <person name="Andrzejewski T.M."/>
            <person name="Davidsen T.M."/>
            <person name="Wayne K.J."/>
            <person name="Tettelin H."/>
            <person name="Glass J.I."/>
            <person name="Rusch D."/>
            <person name="Podicherti R."/>
            <person name="Tsui H.-C.T."/>
            <person name="Winkler M.E."/>
        </authorList>
    </citation>
    <scope>NUCLEOTIDE SEQUENCE</scope>
</reference>
<evidence type="ECO:0000259" key="1">
    <source>
        <dbReference type="Pfam" id="PF01425"/>
    </source>
</evidence>
<dbReference type="PANTHER" id="PTHR11895:SF7">
    <property type="entry name" value="GLUTAMYL-TRNA(GLN) AMIDOTRANSFERASE SUBUNIT A, MITOCHONDRIAL"/>
    <property type="match status" value="1"/>
</dbReference>
<protein>
    <recommendedName>
        <fullName evidence="1">Amidase domain-containing protein</fullName>
    </recommendedName>
</protein>
<dbReference type="SUPFAM" id="SSF75304">
    <property type="entry name" value="Amidase signature (AS) enzymes"/>
    <property type="match status" value="1"/>
</dbReference>
<gene>
    <name evidence="2" type="ORF">METZ01_LOCUS279356</name>
</gene>
<feature type="non-terminal residue" evidence="2">
    <location>
        <position position="343"/>
    </location>
</feature>
<dbReference type="AlphaFoldDB" id="A0A382KTF9"/>
<dbReference type="InterPro" id="IPR020556">
    <property type="entry name" value="Amidase_CS"/>
</dbReference>
<dbReference type="PROSITE" id="PS00571">
    <property type="entry name" value="AMIDASES"/>
    <property type="match status" value="1"/>
</dbReference>
<organism evidence="2">
    <name type="scientific">marine metagenome</name>
    <dbReference type="NCBI Taxonomy" id="408172"/>
    <lineage>
        <taxon>unclassified sequences</taxon>
        <taxon>metagenomes</taxon>
        <taxon>ecological metagenomes</taxon>
    </lineage>
</organism>
<dbReference type="GO" id="GO:0003824">
    <property type="term" value="F:catalytic activity"/>
    <property type="evidence" value="ECO:0007669"/>
    <property type="project" value="InterPro"/>
</dbReference>
<name>A0A382KTF9_9ZZZZ</name>
<dbReference type="EMBL" id="UINC01082070">
    <property type="protein sequence ID" value="SVC26502.1"/>
    <property type="molecule type" value="Genomic_DNA"/>
</dbReference>
<dbReference type="Gene3D" id="3.90.1300.10">
    <property type="entry name" value="Amidase signature (AS) domain"/>
    <property type="match status" value="1"/>
</dbReference>
<evidence type="ECO:0000313" key="2">
    <source>
        <dbReference type="EMBL" id="SVC26502.1"/>
    </source>
</evidence>
<dbReference type="PANTHER" id="PTHR11895">
    <property type="entry name" value="TRANSAMIDASE"/>
    <property type="match status" value="1"/>
</dbReference>
<dbReference type="InterPro" id="IPR023631">
    <property type="entry name" value="Amidase_dom"/>
</dbReference>
<dbReference type="InterPro" id="IPR000120">
    <property type="entry name" value="Amidase"/>
</dbReference>
<dbReference type="Pfam" id="PF01425">
    <property type="entry name" value="Amidase"/>
    <property type="match status" value="1"/>
</dbReference>
<sequence length="343" mass="36605">MHELAFIDATAQADLVRRKEISAAELVEFAITRIEQLNPVLNAVITALYDQARDAVTRVDPSAPLAGVPFVLKDLVAELAGAPLSEGSHFLADYVSHYDSELVRRFRQAGLVVVGKSNTPEFGLMPTTEPARFGATRNPWDTRLTAGGSSGGSAAAVASGMVAIGHANDGGGSIRVPASCCGVVGLKPSRGRNSLGPGYGDVASGLLCEHVHTRSVRDTAAVLDATAGPAPGEPYWPAVPERPYTEEVKHEPERLRISFSTQPLTGAHAHADCVAGAESIAGLCQELGHDVTEDSPQVDGERLFKAFGTRWIGFLTWAVKDWARRLGREPSEDLLEAATWRMY</sequence>